<dbReference type="AlphaFoldDB" id="A0A2I1IQB0"/>
<feature type="domain" description="DUF4232" evidence="3">
    <location>
        <begin position="66"/>
        <end position="178"/>
    </location>
</feature>
<reference evidence="4 5" key="1">
    <citation type="submission" date="2017-12" db="EMBL/GenBank/DDBJ databases">
        <title>Phylogenetic diversity of female urinary microbiome.</title>
        <authorList>
            <person name="Thomas-White K."/>
            <person name="Wolfe A.J."/>
        </authorList>
    </citation>
    <scope>NUCLEOTIDE SEQUENCE [LARGE SCALE GENOMIC DNA]</scope>
    <source>
        <strain evidence="4 5">UMB0402</strain>
    </source>
</reference>
<name>A0A2I1IQB0_9ACTO</name>
<dbReference type="PROSITE" id="PS51257">
    <property type="entry name" value="PROKAR_LIPOPROTEIN"/>
    <property type="match status" value="1"/>
</dbReference>
<accession>A0A2I1IQB0</accession>
<feature type="signal peptide" evidence="2">
    <location>
        <begin position="1"/>
        <end position="21"/>
    </location>
</feature>
<evidence type="ECO:0000256" key="1">
    <source>
        <dbReference type="SAM" id="MobiDB-lite"/>
    </source>
</evidence>
<evidence type="ECO:0000313" key="4">
    <source>
        <dbReference type="EMBL" id="PKY73304.1"/>
    </source>
</evidence>
<feature type="region of interest" description="Disordered" evidence="1">
    <location>
        <begin position="29"/>
        <end position="64"/>
    </location>
</feature>
<keyword evidence="2" id="KW-0732">Signal</keyword>
<protein>
    <submittedName>
        <fullName evidence="4">DUF4232 domain-containing protein</fullName>
    </submittedName>
</protein>
<feature type="chain" id="PRO_5038380422" evidence="2">
    <location>
        <begin position="22"/>
        <end position="200"/>
    </location>
</feature>
<dbReference type="Proteomes" id="UP000235122">
    <property type="component" value="Unassembled WGS sequence"/>
</dbReference>
<dbReference type="InterPro" id="IPR025326">
    <property type="entry name" value="DUF4232"/>
</dbReference>
<sequence length="200" mass="21117">MKTLRRRAASTIIFLSFLGLTGCGISTENTGKNNASEVGSAPTIKQSEPARPLQEDPGSQGKLQRCHSKGLKLEVVQPEGGAAAGSQYYQVKLTNVSKKECNLYGFAGISFTDANGQQIGQPARREGDAKQILTLPTGGATASNLRISRAENFAGCAPKKSATVKVYPPEEREALTANFVAKICSSEIVNSSIGPVSKTQ</sequence>
<dbReference type="STRING" id="33007.HMPREF3198_00958"/>
<dbReference type="GeneID" id="35866272"/>
<comment type="caution">
    <text evidence="4">The sequence shown here is derived from an EMBL/GenBank/DDBJ whole genome shotgun (WGS) entry which is preliminary data.</text>
</comment>
<organism evidence="4 5">
    <name type="scientific">Winkia neuii</name>
    <dbReference type="NCBI Taxonomy" id="33007"/>
    <lineage>
        <taxon>Bacteria</taxon>
        <taxon>Bacillati</taxon>
        <taxon>Actinomycetota</taxon>
        <taxon>Actinomycetes</taxon>
        <taxon>Actinomycetales</taxon>
        <taxon>Actinomycetaceae</taxon>
        <taxon>Winkia</taxon>
    </lineage>
</organism>
<dbReference type="Pfam" id="PF14016">
    <property type="entry name" value="DUF4232"/>
    <property type="match status" value="1"/>
</dbReference>
<proteinExistence type="predicted"/>
<evidence type="ECO:0000259" key="3">
    <source>
        <dbReference type="Pfam" id="PF14016"/>
    </source>
</evidence>
<evidence type="ECO:0000313" key="5">
    <source>
        <dbReference type="Proteomes" id="UP000235122"/>
    </source>
</evidence>
<dbReference type="RefSeq" id="WP_024330658.1">
    <property type="nucleotide sequence ID" value="NZ_CP118948.1"/>
</dbReference>
<dbReference type="EMBL" id="PKKO01000001">
    <property type="protein sequence ID" value="PKY73304.1"/>
    <property type="molecule type" value="Genomic_DNA"/>
</dbReference>
<keyword evidence="5" id="KW-1185">Reference proteome</keyword>
<gene>
    <name evidence="4" type="ORF">CYJ19_01575</name>
</gene>
<evidence type="ECO:0000256" key="2">
    <source>
        <dbReference type="SAM" id="SignalP"/>
    </source>
</evidence>